<name>A0A3M7P9H5_BRAPC</name>
<organism evidence="1 2">
    <name type="scientific">Brachionus plicatilis</name>
    <name type="common">Marine rotifer</name>
    <name type="synonym">Brachionus muelleri</name>
    <dbReference type="NCBI Taxonomy" id="10195"/>
    <lineage>
        <taxon>Eukaryota</taxon>
        <taxon>Metazoa</taxon>
        <taxon>Spiralia</taxon>
        <taxon>Gnathifera</taxon>
        <taxon>Rotifera</taxon>
        <taxon>Eurotatoria</taxon>
        <taxon>Monogononta</taxon>
        <taxon>Pseudotrocha</taxon>
        <taxon>Ploima</taxon>
        <taxon>Brachionidae</taxon>
        <taxon>Brachionus</taxon>
    </lineage>
</organism>
<protein>
    <submittedName>
        <fullName evidence="1">Uncharacterized protein</fullName>
    </submittedName>
</protein>
<proteinExistence type="predicted"/>
<evidence type="ECO:0000313" key="2">
    <source>
        <dbReference type="Proteomes" id="UP000276133"/>
    </source>
</evidence>
<dbReference type="Proteomes" id="UP000276133">
    <property type="component" value="Unassembled WGS sequence"/>
</dbReference>
<reference evidence="1 2" key="1">
    <citation type="journal article" date="2018" name="Sci. Rep.">
        <title>Genomic signatures of local adaptation to the degree of environmental predictability in rotifers.</title>
        <authorList>
            <person name="Franch-Gras L."/>
            <person name="Hahn C."/>
            <person name="Garcia-Roger E.M."/>
            <person name="Carmona M.J."/>
            <person name="Serra M."/>
            <person name="Gomez A."/>
        </authorList>
    </citation>
    <scope>NUCLEOTIDE SEQUENCE [LARGE SCALE GENOMIC DNA]</scope>
    <source>
        <strain evidence="1">HYR1</strain>
    </source>
</reference>
<dbReference type="AlphaFoldDB" id="A0A3M7P9H5"/>
<gene>
    <name evidence="1" type="ORF">BpHYR1_006867</name>
</gene>
<comment type="caution">
    <text evidence="1">The sequence shown here is derived from an EMBL/GenBank/DDBJ whole genome shotgun (WGS) entry which is preliminary data.</text>
</comment>
<dbReference type="EMBL" id="REGN01012354">
    <property type="protein sequence ID" value="RMZ95673.1"/>
    <property type="molecule type" value="Genomic_DNA"/>
</dbReference>
<sequence length="69" mass="7934">MPPKSKFIRSRISSTSTSILSLFSKSMIFSLQNTPSTTVFPRSIVLHHKLSYQLMDHAPNYISPILKYY</sequence>
<evidence type="ECO:0000313" key="1">
    <source>
        <dbReference type="EMBL" id="RMZ95673.1"/>
    </source>
</evidence>
<accession>A0A3M7P9H5</accession>
<keyword evidence="2" id="KW-1185">Reference proteome</keyword>